<dbReference type="SUPFAM" id="SSF47370">
    <property type="entry name" value="Bromodomain"/>
    <property type="match status" value="1"/>
</dbReference>
<feature type="compositionally biased region" description="Polar residues" evidence="3">
    <location>
        <begin position="356"/>
        <end position="366"/>
    </location>
</feature>
<dbReference type="Proteomes" id="UP000053263">
    <property type="component" value="Unassembled WGS sequence"/>
</dbReference>
<dbReference type="CDD" id="cd04369">
    <property type="entry name" value="Bromodomain"/>
    <property type="match status" value="1"/>
</dbReference>
<evidence type="ECO:0000313" key="5">
    <source>
        <dbReference type="EMBL" id="KII84915.1"/>
    </source>
</evidence>
<feature type="region of interest" description="Disordered" evidence="3">
    <location>
        <begin position="320"/>
        <end position="403"/>
    </location>
</feature>
<dbReference type="Gene3D" id="1.20.920.10">
    <property type="entry name" value="Bromodomain-like"/>
    <property type="match status" value="1"/>
</dbReference>
<proteinExistence type="predicted"/>
<dbReference type="AlphaFoldDB" id="A0A0C9SYA4"/>
<evidence type="ECO:0000256" key="1">
    <source>
        <dbReference type="ARBA" id="ARBA00023117"/>
    </source>
</evidence>
<feature type="compositionally biased region" description="Basic and acidic residues" evidence="3">
    <location>
        <begin position="179"/>
        <end position="188"/>
    </location>
</feature>
<dbReference type="GO" id="GO:0006357">
    <property type="term" value="P:regulation of transcription by RNA polymerase II"/>
    <property type="evidence" value="ECO:0007669"/>
    <property type="project" value="TreeGrafter"/>
</dbReference>
<dbReference type="PRINTS" id="PR00503">
    <property type="entry name" value="BROMODOMAIN"/>
</dbReference>
<feature type="region of interest" description="Disordered" evidence="3">
    <location>
        <begin position="1"/>
        <end position="30"/>
    </location>
</feature>
<dbReference type="EMBL" id="KN832569">
    <property type="protein sequence ID" value="KII84915.1"/>
    <property type="molecule type" value="Genomic_DNA"/>
</dbReference>
<evidence type="ECO:0000256" key="3">
    <source>
        <dbReference type="SAM" id="MobiDB-lite"/>
    </source>
</evidence>
<sequence>MNNNNGFALNENYAGPSHIDPRRGQNPSGLTLVIPSLKSLKAAKKKGQDVEPKPKIPRPVKLKPLKEVLTKLIGQIKKKDDYAFFLSPVDVPNVPGYADVVQHPMDLGTMSTKVSKGKYRSLEEFAADLRLVTSNAKAFNPPGTIYHTEADRIESYALDHIQKAAPTVIEYETDWNIDVEKDEEKPLNVDDDDATAATPMDVDGEPRGRSPSTSSTQYPAQKRGPRGPYKKGGNTISESIDAEGRLPGSKDGLGVFPPGSDWAQLMLALKLKGKRYRTKKERMRMEKGGPPYAADGSIDYPEMEDPFSILSVFAPEPASRPQLRPLYPPQLSSDQSSPSPTLPGPSCIPLKRPAPTLSTLDNQGPDQQRKKRRHWHIVRNATTRGKGKDKDEEEPSTDWRTPREAHTVDFGSYAALAPRLAEEMHVRDVGSVLGSEERVFEAIRSSVAPISTDPPETQPPQGDYWTLQRALEAEDYIRDIVYGGVDGLAYVRSLAEFMKYPKTSLDTPALGVPLVQWVEDHFVDALTDGRHRLLRETAKHPSASHQLSQLIQITTHQIDMAALIHDPNELFVSEAEWVGATYKRQLEEEKEKMIANNAAEYLAFAIQTHKEAESQSNGDGVHEGPEVLEHVLNYAADRIIELDRKRAEGVKTEGGGDGDDHAKEEEDPVLRQLRLNLLALAKRAPLDKIARLPADLVPAHIRHFVPTLAP</sequence>
<dbReference type="PROSITE" id="PS50014">
    <property type="entry name" value="BROMODOMAIN_2"/>
    <property type="match status" value="1"/>
</dbReference>
<feature type="compositionally biased region" description="Polar residues" evidence="3">
    <location>
        <begin position="210"/>
        <end position="219"/>
    </location>
</feature>
<protein>
    <recommendedName>
        <fullName evidence="4">Bromo domain-containing protein</fullName>
    </recommendedName>
</protein>
<dbReference type="InterPro" id="IPR001487">
    <property type="entry name" value="Bromodomain"/>
</dbReference>
<dbReference type="Pfam" id="PF00439">
    <property type="entry name" value="Bromodomain"/>
    <property type="match status" value="1"/>
</dbReference>
<dbReference type="PANTHER" id="PTHR22881">
    <property type="entry name" value="BROMODOMAIN CONTAINING PROTEIN"/>
    <property type="match status" value="1"/>
</dbReference>
<reference evidence="5 6" key="1">
    <citation type="submission" date="2014-06" db="EMBL/GenBank/DDBJ databases">
        <title>Evolutionary Origins and Diversification of the Mycorrhizal Mutualists.</title>
        <authorList>
            <consortium name="DOE Joint Genome Institute"/>
            <consortium name="Mycorrhizal Genomics Consortium"/>
            <person name="Kohler A."/>
            <person name="Kuo A."/>
            <person name="Nagy L.G."/>
            <person name="Floudas D."/>
            <person name="Copeland A."/>
            <person name="Barry K.W."/>
            <person name="Cichocki N."/>
            <person name="Veneault-Fourrey C."/>
            <person name="LaButti K."/>
            <person name="Lindquist E.A."/>
            <person name="Lipzen A."/>
            <person name="Lundell T."/>
            <person name="Morin E."/>
            <person name="Murat C."/>
            <person name="Riley R."/>
            <person name="Ohm R."/>
            <person name="Sun H."/>
            <person name="Tunlid A."/>
            <person name="Henrissat B."/>
            <person name="Grigoriev I.V."/>
            <person name="Hibbett D.S."/>
            <person name="Martin F."/>
        </authorList>
    </citation>
    <scope>NUCLEOTIDE SEQUENCE [LARGE SCALE GENOMIC DNA]</scope>
    <source>
        <strain evidence="5 6">FD-325 SS-3</strain>
    </source>
</reference>
<keyword evidence="6" id="KW-1185">Reference proteome</keyword>
<dbReference type="OrthoDB" id="21449at2759"/>
<feature type="region of interest" description="Disordered" evidence="3">
    <location>
        <begin position="179"/>
        <end position="252"/>
    </location>
</feature>
<organism evidence="5 6">
    <name type="scientific">Plicaturopsis crispa FD-325 SS-3</name>
    <dbReference type="NCBI Taxonomy" id="944288"/>
    <lineage>
        <taxon>Eukaryota</taxon>
        <taxon>Fungi</taxon>
        <taxon>Dikarya</taxon>
        <taxon>Basidiomycota</taxon>
        <taxon>Agaricomycotina</taxon>
        <taxon>Agaricomycetes</taxon>
        <taxon>Agaricomycetidae</taxon>
        <taxon>Amylocorticiales</taxon>
        <taxon>Amylocorticiaceae</taxon>
        <taxon>Plicatura</taxon>
        <taxon>Plicaturopsis crispa</taxon>
    </lineage>
</organism>
<evidence type="ECO:0000259" key="4">
    <source>
        <dbReference type="PROSITE" id="PS50014"/>
    </source>
</evidence>
<feature type="compositionally biased region" description="Low complexity" evidence="3">
    <location>
        <begin position="320"/>
        <end position="339"/>
    </location>
</feature>
<keyword evidence="1 2" id="KW-0103">Bromodomain</keyword>
<dbReference type="SMART" id="SM00297">
    <property type="entry name" value="BROMO"/>
    <property type="match status" value="1"/>
</dbReference>
<accession>A0A0C9SYA4</accession>
<gene>
    <name evidence="5" type="ORF">PLICRDRAFT_45750</name>
</gene>
<dbReference type="GO" id="GO:0006325">
    <property type="term" value="P:chromatin organization"/>
    <property type="evidence" value="ECO:0007669"/>
    <property type="project" value="UniProtKB-ARBA"/>
</dbReference>
<feature type="domain" description="Bromo" evidence="4">
    <location>
        <begin position="77"/>
        <end position="147"/>
    </location>
</feature>
<evidence type="ECO:0000256" key="2">
    <source>
        <dbReference type="PROSITE-ProRule" id="PRU00035"/>
    </source>
</evidence>
<name>A0A0C9SYA4_PLICR</name>
<dbReference type="GO" id="GO:0005634">
    <property type="term" value="C:nucleus"/>
    <property type="evidence" value="ECO:0007669"/>
    <property type="project" value="TreeGrafter"/>
</dbReference>
<dbReference type="PANTHER" id="PTHR22881:SF27">
    <property type="entry name" value="BROMODOMAIN CONTAINING 7_9"/>
    <property type="match status" value="1"/>
</dbReference>
<dbReference type="HOGENOM" id="CLU_017445_0_0_1"/>
<dbReference type="InterPro" id="IPR051831">
    <property type="entry name" value="Bromodomain_contain_prot"/>
</dbReference>
<dbReference type="InterPro" id="IPR036427">
    <property type="entry name" value="Bromodomain-like_sf"/>
</dbReference>
<evidence type="ECO:0000313" key="6">
    <source>
        <dbReference type="Proteomes" id="UP000053263"/>
    </source>
</evidence>